<protein>
    <submittedName>
        <fullName evidence="2">Uncharacterized protein</fullName>
    </submittedName>
</protein>
<dbReference type="EMBL" id="LR798345">
    <property type="protein sequence ID" value="CAB5225619.1"/>
    <property type="molecule type" value="Genomic_DNA"/>
</dbReference>
<reference evidence="2" key="1">
    <citation type="submission" date="2020-04" db="EMBL/GenBank/DDBJ databases">
        <authorList>
            <person name="Chiriac C."/>
            <person name="Salcher M."/>
            <person name="Ghai R."/>
            <person name="Kavagutti S V."/>
        </authorList>
    </citation>
    <scope>NUCLEOTIDE SEQUENCE</scope>
</reference>
<evidence type="ECO:0000313" key="1">
    <source>
        <dbReference type="EMBL" id="CAB4151614.1"/>
    </source>
</evidence>
<sequence>MKQYLLEVKKDCLVSFVMNDFTKLELEGMFLSINHSSWIYKADKHIVLAKIQSLITNYCEHHAKETIQTSGNGSVFQNRCKKCRRIV</sequence>
<gene>
    <name evidence="1" type="ORF">UFOVP590_26</name>
    <name evidence="2" type="ORF">UFOVP685_58</name>
    <name evidence="3" type="ORF">UFOVP750_55</name>
</gene>
<organism evidence="2">
    <name type="scientific">uncultured Caudovirales phage</name>
    <dbReference type="NCBI Taxonomy" id="2100421"/>
    <lineage>
        <taxon>Viruses</taxon>
        <taxon>Duplodnaviria</taxon>
        <taxon>Heunggongvirae</taxon>
        <taxon>Uroviricota</taxon>
        <taxon>Caudoviricetes</taxon>
        <taxon>Peduoviridae</taxon>
        <taxon>Maltschvirus</taxon>
        <taxon>Maltschvirus maltsch</taxon>
    </lineage>
</organism>
<dbReference type="EMBL" id="LR796656">
    <property type="protein sequence ID" value="CAB4157925.1"/>
    <property type="molecule type" value="Genomic_DNA"/>
</dbReference>
<dbReference type="EMBL" id="LR796557">
    <property type="protein sequence ID" value="CAB4151614.1"/>
    <property type="molecule type" value="Genomic_DNA"/>
</dbReference>
<evidence type="ECO:0000313" key="3">
    <source>
        <dbReference type="EMBL" id="CAB5225619.1"/>
    </source>
</evidence>
<proteinExistence type="predicted"/>
<evidence type="ECO:0000313" key="2">
    <source>
        <dbReference type="EMBL" id="CAB4157925.1"/>
    </source>
</evidence>
<accession>A0A6J5NL45</accession>
<name>A0A6J5NL45_9CAUD</name>